<evidence type="ECO:0000313" key="3">
    <source>
        <dbReference type="Proteomes" id="UP001500212"/>
    </source>
</evidence>
<accession>A0ABP8TTS5</accession>
<proteinExistence type="predicted"/>
<comment type="caution">
    <text evidence="2">The sequence shown here is derived from an EMBL/GenBank/DDBJ whole genome shotgun (WGS) entry which is preliminary data.</text>
</comment>
<sequence>MGLRIPLQHKDGAAREAKLAGEEQTNRAGAHDHYIMHENVPSEARRPVLLRHAKTAASRSHGTHTALTWGRARH</sequence>
<name>A0ABP8TTS5_9ACTN</name>
<feature type="compositionally biased region" description="Basic and acidic residues" evidence="1">
    <location>
        <begin position="8"/>
        <end position="32"/>
    </location>
</feature>
<dbReference type="EMBL" id="BAABHJ010000032">
    <property type="protein sequence ID" value="GAA4616293.1"/>
    <property type="molecule type" value="Genomic_DNA"/>
</dbReference>
<keyword evidence="3" id="KW-1185">Reference proteome</keyword>
<feature type="region of interest" description="Disordered" evidence="1">
    <location>
        <begin position="54"/>
        <end position="74"/>
    </location>
</feature>
<dbReference type="Proteomes" id="UP001500212">
    <property type="component" value="Unassembled WGS sequence"/>
</dbReference>
<reference evidence="3" key="1">
    <citation type="journal article" date="2019" name="Int. J. Syst. Evol. Microbiol.">
        <title>The Global Catalogue of Microorganisms (GCM) 10K type strain sequencing project: providing services to taxonomists for standard genome sequencing and annotation.</title>
        <authorList>
            <consortium name="The Broad Institute Genomics Platform"/>
            <consortium name="The Broad Institute Genome Sequencing Center for Infectious Disease"/>
            <person name="Wu L."/>
            <person name="Ma J."/>
        </authorList>
    </citation>
    <scope>NUCLEOTIDE SEQUENCE [LARGE SCALE GENOMIC DNA]</scope>
    <source>
        <strain evidence="3">JCM 17938</strain>
    </source>
</reference>
<gene>
    <name evidence="2" type="ORF">GCM10023195_72380</name>
</gene>
<feature type="compositionally biased region" description="Polar residues" evidence="1">
    <location>
        <begin position="57"/>
        <end position="66"/>
    </location>
</feature>
<organism evidence="2 3">
    <name type="scientific">Actinoallomurus liliacearum</name>
    <dbReference type="NCBI Taxonomy" id="1080073"/>
    <lineage>
        <taxon>Bacteria</taxon>
        <taxon>Bacillati</taxon>
        <taxon>Actinomycetota</taxon>
        <taxon>Actinomycetes</taxon>
        <taxon>Streptosporangiales</taxon>
        <taxon>Thermomonosporaceae</taxon>
        <taxon>Actinoallomurus</taxon>
    </lineage>
</organism>
<protein>
    <submittedName>
        <fullName evidence="2">Uncharacterized protein</fullName>
    </submittedName>
</protein>
<evidence type="ECO:0000313" key="2">
    <source>
        <dbReference type="EMBL" id="GAA4616293.1"/>
    </source>
</evidence>
<evidence type="ECO:0000256" key="1">
    <source>
        <dbReference type="SAM" id="MobiDB-lite"/>
    </source>
</evidence>
<feature type="region of interest" description="Disordered" evidence="1">
    <location>
        <begin position="1"/>
        <end position="32"/>
    </location>
</feature>